<reference evidence="3 4" key="1">
    <citation type="submission" date="2016-02" db="EMBL/GenBank/DDBJ databases">
        <title>Draft Genome for Tepidibacillus decaturensis nov. sp. Strain Z9, an Anaerobic, Moderately Thermophilic and Heterotrophic Bacterium from Deep Subsurface of the Illinois Basin, USA.</title>
        <authorList>
            <person name="Dong Y."/>
            <person name="Chang J.Y."/>
            <person name="Sanford R."/>
            <person name="Fouke B.W."/>
        </authorList>
    </citation>
    <scope>NUCLEOTIDE SEQUENCE [LARGE SCALE GENOMIC DNA]</scope>
    <source>
        <strain evidence="3 4">Z9</strain>
    </source>
</reference>
<dbReference type="AlphaFoldDB" id="A0A135L7C1"/>
<keyword evidence="2" id="KW-0812">Transmembrane</keyword>
<keyword evidence="4" id="KW-1185">Reference proteome</keyword>
<evidence type="ECO:0000256" key="2">
    <source>
        <dbReference type="SAM" id="Phobius"/>
    </source>
</evidence>
<dbReference type="InterPro" id="IPR039076">
    <property type="entry name" value="DivIC"/>
</dbReference>
<dbReference type="PANTHER" id="PTHR40027:SF1">
    <property type="entry name" value="CELL DIVISION PROTEIN DIVIC"/>
    <property type="match status" value="1"/>
</dbReference>
<dbReference type="EMBL" id="LSKU01000001">
    <property type="protein sequence ID" value="KXG44849.1"/>
    <property type="molecule type" value="Genomic_DNA"/>
</dbReference>
<dbReference type="PANTHER" id="PTHR40027">
    <property type="entry name" value="CELL DIVISION PROTEIN DIVIC"/>
    <property type="match status" value="1"/>
</dbReference>
<accession>A0A135L7C1</accession>
<dbReference type="STRING" id="1413211.U473_13090"/>
<dbReference type="OrthoDB" id="2991180at2"/>
<dbReference type="InterPro" id="IPR007060">
    <property type="entry name" value="FtsL/DivIC"/>
</dbReference>
<dbReference type="Proteomes" id="UP000070352">
    <property type="component" value="Unassembled WGS sequence"/>
</dbReference>
<comment type="caution">
    <text evidence="3">The sequence shown here is derived from an EMBL/GenBank/DDBJ whole genome shotgun (WGS) entry which is preliminary data.</text>
</comment>
<dbReference type="GO" id="GO:0051301">
    <property type="term" value="P:cell division"/>
    <property type="evidence" value="ECO:0007669"/>
    <property type="project" value="InterPro"/>
</dbReference>
<name>A0A135L7C1_9BACI</name>
<protein>
    <recommendedName>
        <fullName evidence="5">Septum formation initiator</fullName>
    </recommendedName>
</protein>
<dbReference type="Pfam" id="PF04977">
    <property type="entry name" value="DivIC"/>
    <property type="match status" value="1"/>
</dbReference>
<keyword evidence="1" id="KW-0175">Coiled coil</keyword>
<feature type="coiled-coil region" evidence="1">
    <location>
        <begin position="43"/>
        <end position="74"/>
    </location>
</feature>
<evidence type="ECO:0000313" key="3">
    <source>
        <dbReference type="EMBL" id="KXG44849.1"/>
    </source>
</evidence>
<keyword evidence="2" id="KW-1133">Transmembrane helix</keyword>
<feature type="transmembrane region" description="Helical" evidence="2">
    <location>
        <begin position="15"/>
        <end position="34"/>
    </location>
</feature>
<evidence type="ECO:0000313" key="4">
    <source>
        <dbReference type="Proteomes" id="UP000070352"/>
    </source>
</evidence>
<sequence>MSKKNQINHASRKRIHAIILLLMTFIAWAGFTGYHQWKDIKVKKAKLVELQKQEQQVAETKRELEKKVMLLQNKEYIAEMARKYYFLSKPGEFIIITPEE</sequence>
<keyword evidence="2" id="KW-0472">Membrane</keyword>
<dbReference type="RefSeq" id="WP_068727084.1">
    <property type="nucleotide sequence ID" value="NZ_LSKU01000001.1"/>
</dbReference>
<gene>
    <name evidence="3" type="ORF">U473_13090</name>
</gene>
<evidence type="ECO:0000256" key="1">
    <source>
        <dbReference type="SAM" id="Coils"/>
    </source>
</evidence>
<proteinExistence type="predicted"/>
<organism evidence="3 4">
    <name type="scientific">Tepidibacillus decaturensis</name>
    <dbReference type="NCBI Taxonomy" id="1413211"/>
    <lineage>
        <taxon>Bacteria</taxon>
        <taxon>Bacillati</taxon>
        <taxon>Bacillota</taxon>
        <taxon>Bacilli</taxon>
        <taxon>Bacillales</taxon>
        <taxon>Bacillaceae</taxon>
        <taxon>Tepidibacillus</taxon>
    </lineage>
</organism>
<evidence type="ECO:0008006" key="5">
    <source>
        <dbReference type="Google" id="ProtNLM"/>
    </source>
</evidence>